<gene>
    <name evidence="7" type="ORF">BC343_05270</name>
</gene>
<accession>A0A1S9PGB0</accession>
<dbReference type="PANTHER" id="PTHR47360">
    <property type="entry name" value="MUREIN DD-ENDOPEPTIDASE MEPS/MUREIN LD-CARBOXYPEPTIDASE"/>
    <property type="match status" value="1"/>
</dbReference>
<evidence type="ECO:0000256" key="3">
    <source>
        <dbReference type="ARBA" id="ARBA00022729"/>
    </source>
</evidence>
<dbReference type="EMBL" id="MBTF01000012">
    <property type="protein sequence ID" value="OOQ59578.1"/>
    <property type="molecule type" value="Genomic_DNA"/>
</dbReference>
<dbReference type="Pfam" id="PF00877">
    <property type="entry name" value="NLPC_P60"/>
    <property type="match status" value="1"/>
</dbReference>
<evidence type="ECO:0000256" key="4">
    <source>
        <dbReference type="ARBA" id="ARBA00022801"/>
    </source>
</evidence>
<keyword evidence="8" id="KW-1185">Reference proteome</keyword>
<protein>
    <submittedName>
        <fullName evidence="7">Glycoside hydrolase</fullName>
    </submittedName>
</protein>
<keyword evidence="2" id="KW-0645">Protease</keyword>
<dbReference type="GO" id="GO:0008234">
    <property type="term" value="F:cysteine-type peptidase activity"/>
    <property type="evidence" value="ECO:0007669"/>
    <property type="project" value="UniProtKB-KW"/>
</dbReference>
<feature type="domain" description="NlpC/P60" evidence="6">
    <location>
        <begin position="69"/>
        <end position="192"/>
    </location>
</feature>
<dbReference type="PROSITE" id="PS51257">
    <property type="entry name" value="PROKAR_LIPOPROTEIN"/>
    <property type="match status" value="1"/>
</dbReference>
<evidence type="ECO:0000313" key="8">
    <source>
        <dbReference type="Proteomes" id="UP000189739"/>
    </source>
</evidence>
<dbReference type="GO" id="GO:0006508">
    <property type="term" value="P:proteolysis"/>
    <property type="evidence" value="ECO:0007669"/>
    <property type="project" value="UniProtKB-KW"/>
</dbReference>
<evidence type="ECO:0000256" key="1">
    <source>
        <dbReference type="ARBA" id="ARBA00007074"/>
    </source>
</evidence>
<evidence type="ECO:0000256" key="5">
    <source>
        <dbReference type="ARBA" id="ARBA00022807"/>
    </source>
</evidence>
<dbReference type="AlphaFoldDB" id="A0A1S9PGB0"/>
<sequence>MPNLRHYQLMLFFAVAVSLTACHSRKLTVRNTNNPGINMPVKRGPYVMVKPERSIADKYSAMMGLKRDDIQNGRLYNFIDEWMGVPYRFGGMDKDGVDCSGLVFLLQLQVYDMPVPRTCAMQVNNIKRKYEEELKEGDLVFFDFDGKQFSHVGVYLQNGYIVHASTRRGVVIVKLHDRGIYQYFSRGGSVLDPASVMVPENQQTNY</sequence>
<comment type="caution">
    <text evidence="7">The sequence shown here is derived from an EMBL/GenBank/DDBJ whole genome shotgun (WGS) entry which is preliminary data.</text>
</comment>
<comment type="similarity">
    <text evidence="1">Belongs to the peptidase C40 family.</text>
</comment>
<dbReference type="InterPro" id="IPR038765">
    <property type="entry name" value="Papain-like_cys_pep_sf"/>
</dbReference>
<dbReference type="InterPro" id="IPR000064">
    <property type="entry name" value="NLP_P60_dom"/>
</dbReference>
<dbReference type="RefSeq" id="WP_078348325.1">
    <property type="nucleotide sequence ID" value="NZ_MBTF01000012.1"/>
</dbReference>
<dbReference type="STRING" id="1792845.BC343_05270"/>
<reference evidence="7 8" key="1">
    <citation type="submission" date="2016-07" db="EMBL/GenBank/DDBJ databases">
        <title>Genomic analysis of zinc-resistant bacterium Mucilaginibacter pedocola TBZ30.</title>
        <authorList>
            <person name="Huang J."/>
            <person name="Tang J."/>
        </authorList>
    </citation>
    <scope>NUCLEOTIDE SEQUENCE [LARGE SCALE GENOMIC DNA]</scope>
    <source>
        <strain evidence="7 8">TBZ30</strain>
    </source>
</reference>
<evidence type="ECO:0000259" key="6">
    <source>
        <dbReference type="PROSITE" id="PS51935"/>
    </source>
</evidence>
<dbReference type="PANTHER" id="PTHR47360:SF1">
    <property type="entry name" value="ENDOPEPTIDASE NLPC-RELATED"/>
    <property type="match status" value="1"/>
</dbReference>
<dbReference type="PROSITE" id="PS51935">
    <property type="entry name" value="NLPC_P60"/>
    <property type="match status" value="1"/>
</dbReference>
<name>A0A1S9PGB0_9SPHI</name>
<keyword evidence="4 7" id="KW-0378">Hydrolase</keyword>
<dbReference type="Proteomes" id="UP000189739">
    <property type="component" value="Unassembled WGS sequence"/>
</dbReference>
<proteinExistence type="inferred from homology"/>
<keyword evidence="5" id="KW-0788">Thiol protease</keyword>
<evidence type="ECO:0000256" key="2">
    <source>
        <dbReference type="ARBA" id="ARBA00022670"/>
    </source>
</evidence>
<dbReference type="SUPFAM" id="SSF54001">
    <property type="entry name" value="Cysteine proteinases"/>
    <property type="match status" value="1"/>
</dbReference>
<organism evidence="7 8">
    <name type="scientific">Mucilaginibacter pedocola</name>
    <dbReference type="NCBI Taxonomy" id="1792845"/>
    <lineage>
        <taxon>Bacteria</taxon>
        <taxon>Pseudomonadati</taxon>
        <taxon>Bacteroidota</taxon>
        <taxon>Sphingobacteriia</taxon>
        <taxon>Sphingobacteriales</taxon>
        <taxon>Sphingobacteriaceae</taxon>
        <taxon>Mucilaginibacter</taxon>
    </lineage>
</organism>
<evidence type="ECO:0000313" key="7">
    <source>
        <dbReference type="EMBL" id="OOQ59578.1"/>
    </source>
</evidence>
<keyword evidence="3" id="KW-0732">Signal</keyword>
<dbReference type="Gene3D" id="3.90.1720.10">
    <property type="entry name" value="endopeptidase domain like (from Nostoc punctiforme)"/>
    <property type="match status" value="1"/>
</dbReference>
<dbReference type="InterPro" id="IPR052062">
    <property type="entry name" value="Murein_DD/LD_carboxypeptidase"/>
</dbReference>